<name>K4LFK6_THEPS</name>
<evidence type="ECO:0000256" key="1">
    <source>
        <dbReference type="SAM" id="Phobius"/>
    </source>
</evidence>
<dbReference type="Proteomes" id="UP000000467">
    <property type="component" value="Chromosome"/>
</dbReference>
<organism evidence="2 3">
    <name type="scientific">Thermacetogenium phaeum (strain ATCC BAA-254 / DSM 26808 / PB)</name>
    <dbReference type="NCBI Taxonomy" id="1089553"/>
    <lineage>
        <taxon>Bacteria</taxon>
        <taxon>Bacillati</taxon>
        <taxon>Bacillota</taxon>
        <taxon>Clostridia</taxon>
        <taxon>Thermoanaerobacterales</taxon>
        <taxon>Thermoanaerobacteraceae</taxon>
        <taxon>Thermacetogenium</taxon>
    </lineage>
</organism>
<keyword evidence="1" id="KW-1133">Transmembrane helix</keyword>
<reference evidence="2 3" key="1">
    <citation type="journal article" date="2012" name="BMC Genomics">
        <title>Genome-guided analysis of physiological and morphological traits of the fermentative acetate oxidizer Thermacetogenium phaeum.</title>
        <authorList>
            <person name="Oehler D."/>
            <person name="Poehlein A."/>
            <person name="Leimbach A."/>
            <person name="Muller N."/>
            <person name="Daniel R."/>
            <person name="Gottschalk G."/>
            <person name="Schink B."/>
        </authorList>
    </citation>
    <scope>NUCLEOTIDE SEQUENCE [LARGE SCALE GENOMIC DNA]</scope>
    <source>
        <strain evidence="3">ATCC BAA-254 / DSM 26808 / PB</strain>
    </source>
</reference>
<proteinExistence type="predicted"/>
<dbReference type="EMBL" id="CP003732">
    <property type="protein sequence ID" value="AFV10852.1"/>
    <property type="molecule type" value="Genomic_DNA"/>
</dbReference>
<dbReference type="KEGG" id="tpz:Tph_c06150"/>
<dbReference type="AlphaFoldDB" id="K4LFK6"/>
<keyword evidence="1" id="KW-0812">Transmembrane</keyword>
<dbReference type="RefSeq" id="WP_015049770.1">
    <property type="nucleotide sequence ID" value="NC_018870.1"/>
</dbReference>
<evidence type="ECO:0000313" key="2">
    <source>
        <dbReference type="EMBL" id="AFV10852.1"/>
    </source>
</evidence>
<sequence>MPGLTVGLIAIFYWYWHAKGGNPLSCPRALFDVSLALAPVLLYLVFEIIPGSKSVTEDVFSLLSTPAEILYLLYRGATGTIGQSLNSLGNLAIRVFVLVTSLTVLTFRSKKLSFILVLAIIANTYLAAILLGFLQIMMVGALD</sequence>
<feature type="transmembrane region" description="Helical" evidence="1">
    <location>
        <begin position="29"/>
        <end position="46"/>
    </location>
</feature>
<evidence type="ECO:0000313" key="3">
    <source>
        <dbReference type="Proteomes" id="UP000000467"/>
    </source>
</evidence>
<feature type="transmembrane region" description="Helical" evidence="1">
    <location>
        <begin position="114"/>
        <end position="138"/>
    </location>
</feature>
<gene>
    <name evidence="2" type="ordered locus">Tph_c06150</name>
</gene>
<feature type="transmembrane region" description="Helical" evidence="1">
    <location>
        <begin position="88"/>
        <end position="107"/>
    </location>
</feature>
<feature type="transmembrane region" description="Helical" evidence="1">
    <location>
        <begin position="58"/>
        <end position="76"/>
    </location>
</feature>
<protein>
    <submittedName>
        <fullName evidence="2">Uncharacterized protein</fullName>
    </submittedName>
</protein>
<keyword evidence="1" id="KW-0472">Membrane</keyword>
<dbReference type="HOGENOM" id="CLU_119566_0_0_9"/>
<accession>K4LFK6</accession>
<keyword evidence="3" id="KW-1185">Reference proteome</keyword>